<keyword evidence="1" id="KW-0560">Oxidoreductase</keyword>
<dbReference type="Pfam" id="PF01266">
    <property type="entry name" value="DAO"/>
    <property type="match status" value="1"/>
</dbReference>
<comment type="caution">
    <text evidence="3">The sequence shown here is derived from an EMBL/GenBank/DDBJ whole genome shotgun (WGS) entry which is preliminary data.</text>
</comment>
<sequence>MPATASPSHPSRPSRPSTTVDVLIIGAGIAGASLAWRLAATHRVWLIEREAQPGHHATGRSAAMFMESYGPPGVRALTRASRAFYEQPPAGFLADDAAPLLRPRGVLYLALQGQQGLLDALQHDLLASGTPLEWLDADAACARVPCLRRDRVLAALHERGAEDIDVHALHQGFLRGFRRQGGELHTGTAPASAHHDGHGWQISFSDGRTLSAGLVVDAAGAWADEVAGLFGVAPIGLQPRRRSAFTFAAPEGVDASGWPAVVAVDEGWYIKPDAGRLLGSPANADDTVPHDVRPEELDIATGIHRITEATTLAIRRPASTWAGLRTFAPDGELVIGHEPAAPDFFWLAGQGGYGIQSAAGASALAAALIKGNALPAELAAQGVEVAGCSPARWR</sequence>
<dbReference type="GO" id="GO:0016491">
    <property type="term" value="F:oxidoreductase activity"/>
    <property type="evidence" value="ECO:0007669"/>
    <property type="project" value="UniProtKB-KW"/>
</dbReference>
<dbReference type="Gene3D" id="3.50.50.60">
    <property type="entry name" value="FAD/NAD(P)-binding domain"/>
    <property type="match status" value="1"/>
</dbReference>
<evidence type="ECO:0000256" key="1">
    <source>
        <dbReference type="ARBA" id="ARBA00023002"/>
    </source>
</evidence>
<dbReference type="GO" id="GO:0005737">
    <property type="term" value="C:cytoplasm"/>
    <property type="evidence" value="ECO:0007669"/>
    <property type="project" value="TreeGrafter"/>
</dbReference>
<dbReference type="InterPro" id="IPR036188">
    <property type="entry name" value="FAD/NAD-bd_sf"/>
</dbReference>
<accession>A0A4Q7LV48</accession>
<dbReference type="EMBL" id="SGWV01000007">
    <property type="protein sequence ID" value="RZS58521.1"/>
    <property type="molecule type" value="Genomic_DNA"/>
</dbReference>
<protein>
    <submittedName>
        <fullName evidence="3">D-arginine dehydrogenase</fullName>
    </submittedName>
</protein>
<dbReference type="PANTHER" id="PTHR13847">
    <property type="entry name" value="SARCOSINE DEHYDROGENASE-RELATED"/>
    <property type="match status" value="1"/>
</dbReference>
<evidence type="ECO:0000313" key="4">
    <source>
        <dbReference type="Proteomes" id="UP000293433"/>
    </source>
</evidence>
<dbReference type="InterPro" id="IPR006076">
    <property type="entry name" value="FAD-dep_OxRdtase"/>
</dbReference>
<dbReference type="RefSeq" id="WP_130480658.1">
    <property type="nucleotide sequence ID" value="NZ_SGWV01000007.1"/>
</dbReference>
<keyword evidence="4" id="KW-1185">Reference proteome</keyword>
<name>A0A4Q7LV48_9BURK</name>
<dbReference type="PANTHER" id="PTHR13847:SF287">
    <property type="entry name" value="FAD-DEPENDENT OXIDOREDUCTASE DOMAIN-CONTAINING PROTEIN 1"/>
    <property type="match status" value="1"/>
</dbReference>
<evidence type="ECO:0000259" key="2">
    <source>
        <dbReference type="Pfam" id="PF01266"/>
    </source>
</evidence>
<dbReference type="Gene3D" id="3.30.9.10">
    <property type="entry name" value="D-Amino Acid Oxidase, subunit A, domain 2"/>
    <property type="match status" value="1"/>
</dbReference>
<feature type="domain" description="FAD dependent oxidoreductase" evidence="2">
    <location>
        <begin position="21"/>
        <end position="367"/>
    </location>
</feature>
<dbReference type="AlphaFoldDB" id="A0A4Q7LV48"/>
<dbReference type="Proteomes" id="UP000293433">
    <property type="component" value="Unassembled WGS sequence"/>
</dbReference>
<dbReference type="OrthoDB" id="9806257at2"/>
<reference evidence="3 4" key="1">
    <citation type="submission" date="2019-02" db="EMBL/GenBank/DDBJ databases">
        <title>Genomic Encyclopedia of Type Strains, Phase IV (KMG-IV): sequencing the most valuable type-strain genomes for metagenomic binning, comparative biology and taxonomic classification.</title>
        <authorList>
            <person name="Goeker M."/>
        </authorList>
    </citation>
    <scope>NUCLEOTIDE SEQUENCE [LARGE SCALE GENOMIC DNA]</scope>
    <source>
        <strain evidence="3 4">DSM 10617</strain>
    </source>
</reference>
<dbReference type="SUPFAM" id="SSF51905">
    <property type="entry name" value="FAD/NAD(P)-binding domain"/>
    <property type="match status" value="1"/>
</dbReference>
<proteinExistence type="predicted"/>
<evidence type="ECO:0000313" key="3">
    <source>
        <dbReference type="EMBL" id="RZS58521.1"/>
    </source>
</evidence>
<gene>
    <name evidence="3" type="ORF">EV685_0815</name>
</gene>
<organism evidence="3 4">
    <name type="scientific">Sphaerotilus mobilis</name>
    <dbReference type="NCBI Taxonomy" id="47994"/>
    <lineage>
        <taxon>Bacteria</taxon>
        <taxon>Pseudomonadati</taxon>
        <taxon>Pseudomonadota</taxon>
        <taxon>Betaproteobacteria</taxon>
        <taxon>Burkholderiales</taxon>
        <taxon>Sphaerotilaceae</taxon>
        <taxon>Sphaerotilus</taxon>
    </lineage>
</organism>